<dbReference type="Gene3D" id="3.30.930.10">
    <property type="entry name" value="Bira Bifunctional Protein, Domain 2"/>
    <property type="match status" value="1"/>
</dbReference>
<dbReference type="GO" id="GO:0009249">
    <property type="term" value="P:protein lipoylation"/>
    <property type="evidence" value="ECO:0007669"/>
    <property type="project" value="InterPro"/>
</dbReference>
<evidence type="ECO:0000256" key="2">
    <source>
        <dbReference type="ARBA" id="ARBA00008242"/>
    </source>
</evidence>
<comment type="caution">
    <text evidence="4">The sequence shown here is derived from an EMBL/GenBank/DDBJ whole genome shotgun (WGS) entry which is preliminary data.</text>
</comment>
<dbReference type="GO" id="GO:0017118">
    <property type="term" value="F:lipoyltransferase activity"/>
    <property type="evidence" value="ECO:0007669"/>
    <property type="project" value="TreeGrafter"/>
</dbReference>
<protein>
    <recommendedName>
        <fullName evidence="3">BPL/LPL catalytic domain-containing protein</fullName>
    </recommendedName>
</protein>
<name>A0A9P0LT27_ACAOB</name>
<sequence length="380" mass="43279">MASTQCFLCKIRHLVSRVSVGRYSDIKKSVFLSQSKDIFTNLALEDWLYKNFDFKNHHILILWQSDPCVVIGRHQNPWLEANLPELPHITKNGVKLARRNSGGGTVYHDHGNLNLTFFTTKERYSRKYNLEVIARALFRKYNATVEISPREDLMIRNYKISGSASRLGRPNAYHHCTLLVNSNKQDLSLALQKQNIEVNTKASRSVISKIMNLCEEVPDIDITSLIEAIGWEYLRTPALTITDGGMELANQQKGFQMTNPTESLFPGLDNIREDFMSWNWLYGRTPDFVVTKSFEVPTHLTNGKRQNMLVTMTVEKGNIAGVKLKLIPEEPCDKVKVATTLIGHRFSIQALSKLSDLLNLAENGRDRFVTECLEQVVSSF</sequence>
<keyword evidence="5" id="KW-1185">Reference proteome</keyword>
<dbReference type="InterPro" id="IPR045864">
    <property type="entry name" value="aa-tRNA-synth_II/BPL/LPL"/>
</dbReference>
<comment type="similarity">
    <text evidence="2">Belongs to the LplA family.</text>
</comment>
<dbReference type="FunFam" id="3.30.930.10:FF:000045">
    <property type="entry name" value="lipoyltransferase 1, mitochondrial"/>
    <property type="match status" value="1"/>
</dbReference>
<feature type="domain" description="BPL/LPL catalytic" evidence="3">
    <location>
        <begin position="54"/>
        <end position="241"/>
    </location>
</feature>
<comment type="pathway">
    <text evidence="1">Protein modification; protein lipoylation via exogenous pathway; protein N(6)-(lipoyl)lysine from lipoate: step 2/2.</text>
</comment>
<dbReference type="SUPFAM" id="SSF55681">
    <property type="entry name" value="Class II aaRS and biotin synthetases"/>
    <property type="match status" value="1"/>
</dbReference>
<dbReference type="EMBL" id="CAKOFQ010007306">
    <property type="protein sequence ID" value="CAH1997812.1"/>
    <property type="molecule type" value="Genomic_DNA"/>
</dbReference>
<dbReference type="Gene3D" id="3.30.390.50">
    <property type="entry name" value="CO dehydrogenase flavoprotein, C-terminal domain"/>
    <property type="match status" value="1"/>
</dbReference>
<dbReference type="AlphaFoldDB" id="A0A9P0LT27"/>
<dbReference type="Proteomes" id="UP001152888">
    <property type="component" value="Unassembled WGS sequence"/>
</dbReference>
<dbReference type="PROSITE" id="PS51733">
    <property type="entry name" value="BPL_LPL_CATALYTIC"/>
    <property type="match status" value="1"/>
</dbReference>
<evidence type="ECO:0000259" key="3">
    <source>
        <dbReference type="PROSITE" id="PS51733"/>
    </source>
</evidence>
<evidence type="ECO:0000256" key="1">
    <source>
        <dbReference type="ARBA" id="ARBA00005085"/>
    </source>
</evidence>
<evidence type="ECO:0000313" key="4">
    <source>
        <dbReference type="EMBL" id="CAH1997812.1"/>
    </source>
</evidence>
<dbReference type="InterPro" id="IPR004562">
    <property type="entry name" value="LipoylTrfase_LipoateP_Ligase"/>
</dbReference>
<organism evidence="4 5">
    <name type="scientific">Acanthoscelides obtectus</name>
    <name type="common">Bean weevil</name>
    <name type="synonym">Bruchus obtectus</name>
    <dbReference type="NCBI Taxonomy" id="200917"/>
    <lineage>
        <taxon>Eukaryota</taxon>
        <taxon>Metazoa</taxon>
        <taxon>Ecdysozoa</taxon>
        <taxon>Arthropoda</taxon>
        <taxon>Hexapoda</taxon>
        <taxon>Insecta</taxon>
        <taxon>Pterygota</taxon>
        <taxon>Neoptera</taxon>
        <taxon>Endopterygota</taxon>
        <taxon>Coleoptera</taxon>
        <taxon>Polyphaga</taxon>
        <taxon>Cucujiformia</taxon>
        <taxon>Chrysomeloidea</taxon>
        <taxon>Chrysomelidae</taxon>
        <taxon>Bruchinae</taxon>
        <taxon>Bruchini</taxon>
        <taxon>Acanthoscelides</taxon>
    </lineage>
</organism>
<accession>A0A9P0LT27</accession>
<dbReference type="OrthoDB" id="201621at2759"/>
<dbReference type="CDD" id="cd16443">
    <property type="entry name" value="LplA"/>
    <property type="match status" value="1"/>
</dbReference>
<dbReference type="GO" id="GO:0005739">
    <property type="term" value="C:mitochondrion"/>
    <property type="evidence" value="ECO:0007669"/>
    <property type="project" value="TreeGrafter"/>
</dbReference>
<proteinExistence type="inferred from homology"/>
<gene>
    <name evidence="4" type="ORF">ACAOBT_LOCUS23991</name>
</gene>
<dbReference type="InterPro" id="IPR004143">
    <property type="entry name" value="BPL_LPL_catalytic"/>
</dbReference>
<dbReference type="PANTHER" id="PTHR12561">
    <property type="entry name" value="LIPOATE-PROTEIN LIGASE"/>
    <property type="match status" value="1"/>
</dbReference>
<reference evidence="4" key="1">
    <citation type="submission" date="2022-03" db="EMBL/GenBank/DDBJ databases">
        <authorList>
            <person name="Sayadi A."/>
        </authorList>
    </citation>
    <scope>NUCLEOTIDE SEQUENCE</scope>
</reference>
<dbReference type="Pfam" id="PF21948">
    <property type="entry name" value="LplA-B_cat"/>
    <property type="match status" value="1"/>
</dbReference>
<dbReference type="PANTHER" id="PTHR12561:SF3">
    <property type="entry name" value="LIPOYLTRANSFERASE 1, MITOCHONDRIAL"/>
    <property type="match status" value="1"/>
</dbReference>
<evidence type="ECO:0000313" key="5">
    <source>
        <dbReference type="Proteomes" id="UP001152888"/>
    </source>
</evidence>